<dbReference type="SUPFAM" id="SSF50156">
    <property type="entry name" value="PDZ domain-like"/>
    <property type="match status" value="1"/>
</dbReference>
<dbReference type="Gene3D" id="2.30.42.10">
    <property type="match status" value="1"/>
</dbReference>
<accession>A0A9X1C8U2</accession>
<evidence type="ECO:0000313" key="4">
    <source>
        <dbReference type="Proteomes" id="UP001138672"/>
    </source>
</evidence>
<dbReference type="InterPro" id="IPR036034">
    <property type="entry name" value="PDZ_sf"/>
</dbReference>
<dbReference type="Proteomes" id="UP001138672">
    <property type="component" value="Unassembled WGS sequence"/>
</dbReference>
<dbReference type="RefSeq" id="WP_232301592.1">
    <property type="nucleotide sequence ID" value="NZ_JAGGJQ010000002.1"/>
</dbReference>
<proteinExistence type="predicted"/>
<dbReference type="Gene3D" id="2.40.70.10">
    <property type="entry name" value="Acid Proteases"/>
    <property type="match status" value="1"/>
</dbReference>
<reference evidence="2" key="1">
    <citation type="submission" date="2021-03" db="EMBL/GenBank/DDBJ databases">
        <title>Genomic Encyclopedia of Type Strains, Phase IV (KMG-IV): sequencing the most valuable type-strain genomes for metagenomic binning, comparative biology and taxonomic classification.</title>
        <authorList>
            <person name="Goeker M."/>
        </authorList>
    </citation>
    <scope>NUCLEOTIDE SEQUENCE</scope>
    <source>
        <strain evidence="2">DSM 15523</strain>
        <strain evidence="3 5">DSM 16476</strain>
    </source>
</reference>
<evidence type="ECO:0000313" key="5">
    <source>
        <dbReference type="Proteomes" id="UP001231587"/>
    </source>
</evidence>
<gene>
    <name evidence="2" type="ORF">J2Z56_000949</name>
    <name evidence="3" type="ORF">J2Z57_000242</name>
</gene>
<name>A0A9X1C8U2_9FLAO</name>
<dbReference type="EMBL" id="JAGGJQ010000002">
    <property type="protein sequence ID" value="MBP1839043.1"/>
    <property type="molecule type" value="Genomic_DNA"/>
</dbReference>
<dbReference type="PROSITE" id="PS50106">
    <property type="entry name" value="PDZ"/>
    <property type="match status" value="1"/>
</dbReference>
<dbReference type="Pfam" id="PF17820">
    <property type="entry name" value="PDZ_6"/>
    <property type="match status" value="1"/>
</dbReference>
<feature type="domain" description="PDZ" evidence="1">
    <location>
        <begin position="354"/>
        <end position="411"/>
    </location>
</feature>
<dbReference type="Proteomes" id="UP001231587">
    <property type="component" value="Unassembled WGS sequence"/>
</dbReference>
<dbReference type="EMBL" id="JAUSUU010000001">
    <property type="protein sequence ID" value="MDQ0333820.1"/>
    <property type="molecule type" value="Genomic_DNA"/>
</dbReference>
<dbReference type="InterPro" id="IPR021109">
    <property type="entry name" value="Peptidase_aspartic_dom_sf"/>
</dbReference>
<organism evidence="2 4">
    <name type="scientific">Formosa algae</name>
    <dbReference type="NCBI Taxonomy" id="225843"/>
    <lineage>
        <taxon>Bacteria</taxon>
        <taxon>Pseudomonadati</taxon>
        <taxon>Bacteroidota</taxon>
        <taxon>Flavobacteriia</taxon>
        <taxon>Flavobacteriales</taxon>
        <taxon>Flavobacteriaceae</taxon>
        <taxon>Formosa</taxon>
    </lineage>
</organism>
<dbReference type="SMART" id="SM00228">
    <property type="entry name" value="PDZ"/>
    <property type="match status" value="1"/>
</dbReference>
<keyword evidence="5" id="KW-1185">Reference proteome</keyword>
<dbReference type="InterPro" id="IPR001478">
    <property type="entry name" value="PDZ"/>
</dbReference>
<evidence type="ECO:0000313" key="2">
    <source>
        <dbReference type="EMBL" id="MBP1839043.1"/>
    </source>
</evidence>
<dbReference type="AlphaFoldDB" id="A0A9X1C8U2"/>
<comment type="caution">
    <text evidence="2">The sequence shown here is derived from an EMBL/GenBank/DDBJ whole genome shotgun (WGS) entry which is preliminary data.</text>
</comment>
<evidence type="ECO:0000259" key="1">
    <source>
        <dbReference type="PROSITE" id="PS50106"/>
    </source>
</evidence>
<dbReference type="InterPro" id="IPR041489">
    <property type="entry name" value="PDZ_6"/>
</dbReference>
<protein>
    <recommendedName>
        <fullName evidence="1">PDZ domain-containing protein</fullName>
    </recommendedName>
</protein>
<evidence type="ECO:0000313" key="3">
    <source>
        <dbReference type="EMBL" id="MDQ0333820.1"/>
    </source>
</evidence>
<sequence>MGISQTRFVLQNDKKFEKVPFKLINNLIIIPVEINDVSLSFILDTGVSKPIVFSFLHEQDTLQIYNSEAFFLRGLGEGESYEASKSTNNIFKVGNAISLNQDMYAIHDANLNFTSQLGVPVHGIIGFDLFKDFIVEINYSSKHLKLHDPKYYKYKNCKKCETINLEFYNNKPYLNAEVSVNDTKIPVKLLIDSGGSDALWLFEDDDLGLYEGERYFDDFLGKGLSGSVYGKRAKIHKLHLKSFTLKAVNVAYPDSLTVAIAKRFKDRNGSVSGQVLKRFNMVVDYRGARLTLKKNKFFKDDFNYNKSGIEIEHRGELMIKEDVTYSLNALSNRDVNDEARLTPTYKYLIKPAFVIVELRAGSPAAEAGLLKGDVVLQVNKKDTYKFKLQEVVRLFYEKEGDEVTVLVDRNGSVREYRFRLRSPLK</sequence>